<dbReference type="EMBL" id="JADOGI010000038">
    <property type="protein sequence ID" value="MBF8187055.1"/>
    <property type="molecule type" value="Genomic_DNA"/>
</dbReference>
<comment type="caution">
    <text evidence="1">The sequence shown here is derived from an EMBL/GenBank/DDBJ whole genome shotgun (WGS) entry which is preliminary data.</text>
</comment>
<dbReference type="Proteomes" id="UP000605361">
    <property type="component" value="Unassembled WGS sequence"/>
</dbReference>
<gene>
    <name evidence="1" type="ORF">ITP53_15180</name>
</gene>
<dbReference type="InterPro" id="IPR016181">
    <property type="entry name" value="Acyl_CoA_acyltransferase"/>
</dbReference>
<dbReference type="RefSeq" id="WP_195896024.1">
    <property type="nucleotide sequence ID" value="NZ_JADOGI010000038.1"/>
</dbReference>
<evidence type="ECO:0000313" key="2">
    <source>
        <dbReference type="Proteomes" id="UP000605361"/>
    </source>
</evidence>
<reference evidence="1" key="1">
    <citation type="submission" date="2020-11" db="EMBL/GenBank/DDBJ databases">
        <title>Whole-genome analyses of Nonomuraea sp. K274.</title>
        <authorList>
            <person name="Veyisoglu A."/>
        </authorList>
    </citation>
    <scope>NUCLEOTIDE SEQUENCE</scope>
    <source>
        <strain evidence="1">K274</strain>
    </source>
</reference>
<dbReference type="SUPFAM" id="SSF55729">
    <property type="entry name" value="Acyl-CoA N-acyltransferases (Nat)"/>
    <property type="match status" value="1"/>
</dbReference>
<accession>A0A931EY85</accession>
<name>A0A931EY85_9ACTN</name>
<organism evidence="1 2">
    <name type="scientific">Nonomuraea cypriaca</name>
    <dbReference type="NCBI Taxonomy" id="1187855"/>
    <lineage>
        <taxon>Bacteria</taxon>
        <taxon>Bacillati</taxon>
        <taxon>Actinomycetota</taxon>
        <taxon>Actinomycetes</taxon>
        <taxon>Streptosporangiales</taxon>
        <taxon>Streptosporangiaceae</taxon>
        <taxon>Nonomuraea</taxon>
    </lineage>
</organism>
<evidence type="ECO:0008006" key="3">
    <source>
        <dbReference type="Google" id="ProtNLM"/>
    </source>
</evidence>
<sequence length="62" mass="7168">MNELELRQAEPDDFLAEAQVRLLHVDTDVGYTASVRLLERCGFRRVESESQAHLLLVLDRGW</sequence>
<dbReference type="AlphaFoldDB" id="A0A931EY85"/>
<dbReference type="Gene3D" id="3.40.630.30">
    <property type="match status" value="1"/>
</dbReference>
<evidence type="ECO:0000313" key="1">
    <source>
        <dbReference type="EMBL" id="MBF8187055.1"/>
    </source>
</evidence>
<protein>
    <recommendedName>
        <fullName evidence="3">Acetyltransferase (GNAT) family protein</fullName>
    </recommendedName>
</protein>
<keyword evidence="2" id="KW-1185">Reference proteome</keyword>
<proteinExistence type="predicted"/>